<keyword evidence="2" id="KW-1185">Reference proteome</keyword>
<evidence type="ECO:0000313" key="2">
    <source>
        <dbReference type="Proteomes" id="UP001140562"/>
    </source>
</evidence>
<protein>
    <submittedName>
        <fullName evidence="1">Uncharacterized protein</fullName>
    </submittedName>
</protein>
<reference evidence="1" key="1">
    <citation type="submission" date="2022-10" db="EMBL/GenBank/DDBJ databases">
        <title>Tapping the CABI collections for fungal endophytes: first genome assemblies for Collariella, Neodidymelliopsis, Ascochyta clinopodiicola, Didymella pomorum, Didymosphaeria variabile, Neocosmospora piperis and Neocucurbitaria cava.</title>
        <authorList>
            <person name="Hill R."/>
        </authorList>
    </citation>
    <scope>NUCLEOTIDE SEQUENCE</scope>
    <source>
        <strain evidence="1">IMI 360193</strain>
    </source>
</reference>
<name>A0A9W8WSZ6_9PLEO</name>
<accession>A0A9W8WSZ6</accession>
<proteinExistence type="predicted"/>
<dbReference type="Proteomes" id="UP001140562">
    <property type="component" value="Unassembled WGS sequence"/>
</dbReference>
<gene>
    <name evidence="1" type="ORF">N0V87_008453</name>
</gene>
<organism evidence="1 2">
    <name type="scientific">Didymella glomerata</name>
    <dbReference type="NCBI Taxonomy" id="749621"/>
    <lineage>
        <taxon>Eukaryota</taxon>
        <taxon>Fungi</taxon>
        <taxon>Dikarya</taxon>
        <taxon>Ascomycota</taxon>
        <taxon>Pezizomycotina</taxon>
        <taxon>Dothideomycetes</taxon>
        <taxon>Pleosporomycetidae</taxon>
        <taxon>Pleosporales</taxon>
        <taxon>Pleosporineae</taxon>
        <taxon>Didymellaceae</taxon>
        <taxon>Didymella</taxon>
    </lineage>
</organism>
<sequence length="85" mass="10327">MPDKLPKHIRNKLIHMEAHQDFERAISIQRKYDRYRMKGMSRKEAEQKIADWEEEKMDEDIADLIEAEKDLLGRDEKRKSKKDKN</sequence>
<dbReference type="AlphaFoldDB" id="A0A9W8WSZ6"/>
<comment type="caution">
    <text evidence="1">The sequence shown here is derived from an EMBL/GenBank/DDBJ whole genome shotgun (WGS) entry which is preliminary data.</text>
</comment>
<evidence type="ECO:0000313" key="1">
    <source>
        <dbReference type="EMBL" id="KAJ4332345.1"/>
    </source>
</evidence>
<dbReference type="EMBL" id="JAPEUV010000121">
    <property type="protein sequence ID" value="KAJ4332345.1"/>
    <property type="molecule type" value="Genomic_DNA"/>
</dbReference>